<gene>
    <name evidence="2" type="ORF">CD122_11710</name>
</gene>
<keyword evidence="3" id="KW-1185">Reference proteome</keyword>
<evidence type="ECO:0000313" key="2">
    <source>
        <dbReference type="EMBL" id="PNZ24048.1"/>
    </source>
</evidence>
<feature type="transmembrane region" description="Helical" evidence="1">
    <location>
        <begin position="17"/>
        <end position="35"/>
    </location>
</feature>
<keyword evidence="1" id="KW-0472">Membrane</keyword>
<proteinExistence type="predicted"/>
<accession>A0A2K3YFJ7</accession>
<organism evidence="2 3">
    <name type="scientific">Staphylococcus rostri</name>
    <dbReference type="NCBI Taxonomy" id="522262"/>
    <lineage>
        <taxon>Bacteria</taxon>
        <taxon>Bacillati</taxon>
        <taxon>Bacillota</taxon>
        <taxon>Bacilli</taxon>
        <taxon>Bacillales</taxon>
        <taxon>Staphylococcaceae</taxon>
        <taxon>Staphylococcus</taxon>
    </lineage>
</organism>
<dbReference type="AlphaFoldDB" id="A0A2K3YFJ7"/>
<dbReference type="RefSeq" id="WP_206167777.1">
    <property type="nucleotide sequence ID" value="NZ_PPRF01000167.1"/>
</dbReference>
<sequence>AIIIFAKESKISGIVEIIYILKSLMFFWCIILFRSNNLHKSTYNKPFIIGDKKDAKKEINRNNKIIAHLMF</sequence>
<comment type="caution">
    <text evidence="2">The sequence shown here is derived from an EMBL/GenBank/DDBJ whole genome shotgun (WGS) entry which is preliminary data.</text>
</comment>
<reference evidence="2 3" key="1">
    <citation type="submission" date="2017-08" db="EMBL/GenBank/DDBJ databases">
        <title>Draft genome sequences of 64 type strains of genus Staph aureus.</title>
        <authorList>
            <person name="Cole K."/>
            <person name="Golubchik T."/>
            <person name="Russell J."/>
            <person name="Foster D."/>
            <person name="Llewelyn M."/>
            <person name="Wilson D."/>
            <person name="Crook D."/>
            <person name="Paul J."/>
        </authorList>
    </citation>
    <scope>NUCLEOTIDE SEQUENCE [LARGE SCALE GENOMIC DNA]</scope>
    <source>
        <strain evidence="2 3">DSM 21968</strain>
    </source>
</reference>
<keyword evidence="1" id="KW-0812">Transmembrane</keyword>
<evidence type="ECO:0000256" key="1">
    <source>
        <dbReference type="SAM" id="Phobius"/>
    </source>
</evidence>
<feature type="non-terminal residue" evidence="2">
    <location>
        <position position="1"/>
    </location>
</feature>
<name>A0A2K3YFJ7_9STAP</name>
<dbReference type="EMBL" id="PPRF01000167">
    <property type="protein sequence ID" value="PNZ24048.1"/>
    <property type="molecule type" value="Genomic_DNA"/>
</dbReference>
<keyword evidence="1" id="KW-1133">Transmembrane helix</keyword>
<dbReference type="Proteomes" id="UP000242752">
    <property type="component" value="Unassembled WGS sequence"/>
</dbReference>
<evidence type="ECO:0000313" key="3">
    <source>
        <dbReference type="Proteomes" id="UP000242752"/>
    </source>
</evidence>
<protein>
    <submittedName>
        <fullName evidence="2">Uncharacterized protein</fullName>
    </submittedName>
</protein>